<dbReference type="EMBL" id="CP086395">
    <property type="protein sequence ID" value="USJ19741.1"/>
    <property type="molecule type" value="Genomic_DNA"/>
</dbReference>
<reference evidence="2" key="1">
    <citation type="journal article" date="2022" name="Front. Microbiol.">
        <title>Feed Insects as a Reservoir of Granadaene-Producing Lactococci.</title>
        <authorList>
            <person name="Neuzil-Bunesova V."/>
            <person name="Ramirez Garcia A."/>
            <person name="Modrackova N."/>
            <person name="Makovska M."/>
            <person name="Sabolova M."/>
            <person name="Sproer C."/>
            <person name="Bunk B."/>
            <person name="Blom J."/>
            <person name="Schwab C."/>
        </authorList>
    </citation>
    <scope>NUCLEOTIDE SEQUENCE</scope>
    <source>
        <strain evidence="2">I4/6O</strain>
    </source>
</reference>
<dbReference type="KEGG" id="lfo:LMK00_07860"/>
<gene>
    <name evidence="2" type="ORF">LMK00_07860</name>
    <name evidence="1" type="ORF">NF717_02635</name>
</gene>
<sequence length="141" mass="16159">MKEKQGDVMYISAEEIEDYIAQSPNPQLLRQVTQLVRTEFPGEDLRYFDNGRTFSALALGANPHPSPGYEEAGMLNISAQKNYVAIYFYGSNVALQERFPKSAIGRGCLRIKNQKFFAKYEEDIRESLKMLSNDKPHDMRD</sequence>
<keyword evidence="4" id="KW-1185">Reference proteome</keyword>
<dbReference type="EMBL" id="JAMWFV010000002">
    <property type="protein sequence ID" value="MDG6144558.1"/>
    <property type="molecule type" value="Genomic_DNA"/>
</dbReference>
<evidence type="ECO:0000313" key="2">
    <source>
        <dbReference type="EMBL" id="USJ19741.1"/>
    </source>
</evidence>
<evidence type="ECO:0000313" key="3">
    <source>
        <dbReference type="Proteomes" id="UP001056730"/>
    </source>
</evidence>
<protein>
    <submittedName>
        <fullName evidence="2">DUF1801 domain-containing protein</fullName>
    </submittedName>
</protein>
<dbReference type="AlphaFoldDB" id="A0A9Q8Y0P6"/>
<proteinExistence type="predicted"/>
<reference evidence="1" key="2">
    <citation type="submission" date="2022-06" db="EMBL/GenBank/DDBJ databases">
        <title>Lactococcus from bovine mastitis in China.</title>
        <authorList>
            <person name="Lin Y."/>
            <person name="Han B."/>
        </authorList>
    </citation>
    <scope>NUCLEOTIDE SEQUENCE</scope>
    <source>
        <strain evidence="1">Ningxia-I-26</strain>
    </source>
</reference>
<dbReference type="Proteomes" id="UP001056730">
    <property type="component" value="Chromosome"/>
</dbReference>
<dbReference type="Proteomes" id="UP001153199">
    <property type="component" value="Unassembled WGS sequence"/>
</dbReference>
<organism evidence="2 3">
    <name type="scientific">Lactococcus formosensis</name>
    <dbReference type="NCBI Taxonomy" id="1281486"/>
    <lineage>
        <taxon>Bacteria</taxon>
        <taxon>Bacillati</taxon>
        <taxon>Bacillota</taxon>
        <taxon>Bacilli</taxon>
        <taxon>Lactobacillales</taxon>
        <taxon>Streptococcaceae</taxon>
        <taxon>Lactococcus</taxon>
    </lineage>
</organism>
<accession>A0A9Q8Y0P6</accession>
<evidence type="ECO:0000313" key="1">
    <source>
        <dbReference type="EMBL" id="MDG6144558.1"/>
    </source>
</evidence>
<evidence type="ECO:0000313" key="4">
    <source>
        <dbReference type="Proteomes" id="UP001153199"/>
    </source>
</evidence>
<name>A0A9Q8Y0P6_9LACT</name>